<sequence>MRQIIGAMRKAQGTDTSIVLYINSEGGDVLPALELYHFLRNAGDVVGVVDHAAHSMAAVVLQGCRVRKAYSNAHITIHDMNVTVQGTVWDMEKGIVAALEQRKKIQQKIYAIFAERSAKSIKEIAEKCHKGITFSASGAKEAGLIDEVII</sequence>
<dbReference type="InterPro" id="IPR029045">
    <property type="entry name" value="ClpP/crotonase-like_dom_sf"/>
</dbReference>
<name>A0A1F5AYB6_9BACT</name>
<dbReference type="AlphaFoldDB" id="A0A1F5AYB6"/>
<dbReference type="GO" id="GO:0006515">
    <property type="term" value="P:protein quality control for misfolded or incompletely synthesized proteins"/>
    <property type="evidence" value="ECO:0007669"/>
    <property type="project" value="TreeGrafter"/>
</dbReference>
<dbReference type="GO" id="GO:0051117">
    <property type="term" value="F:ATPase binding"/>
    <property type="evidence" value="ECO:0007669"/>
    <property type="project" value="TreeGrafter"/>
</dbReference>
<dbReference type="PANTHER" id="PTHR10381:SF11">
    <property type="entry name" value="ATP-DEPENDENT CLP PROTEASE PROTEOLYTIC SUBUNIT, MITOCHONDRIAL"/>
    <property type="match status" value="1"/>
</dbReference>
<organism evidence="3 4">
    <name type="scientific">Candidatus Azambacteria bacterium RBG_16_47_10</name>
    <dbReference type="NCBI Taxonomy" id="1797292"/>
    <lineage>
        <taxon>Bacteria</taxon>
        <taxon>Candidatus Azamiibacteriota</taxon>
    </lineage>
</organism>
<dbReference type="PRINTS" id="PR00127">
    <property type="entry name" value="CLPPROTEASEP"/>
</dbReference>
<evidence type="ECO:0000313" key="3">
    <source>
        <dbReference type="EMBL" id="OGD23227.1"/>
    </source>
</evidence>
<reference evidence="3 4" key="1">
    <citation type="journal article" date="2016" name="Nat. Commun.">
        <title>Thousands of microbial genomes shed light on interconnected biogeochemical processes in an aquifer system.</title>
        <authorList>
            <person name="Anantharaman K."/>
            <person name="Brown C.T."/>
            <person name="Hug L.A."/>
            <person name="Sharon I."/>
            <person name="Castelle C.J."/>
            <person name="Probst A.J."/>
            <person name="Thomas B.C."/>
            <person name="Singh A."/>
            <person name="Wilkins M.J."/>
            <person name="Karaoz U."/>
            <person name="Brodie E.L."/>
            <person name="Williams K.H."/>
            <person name="Hubbard S.S."/>
            <person name="Banfield J.F."/>
        </authorList>
    </citation>
    <scope>NUCLEOTIDE SEQUENCE [LARGE SCALE GENOMIC DNA]</scope>
</reference>
<dbReference type="Pfam" id="PF00574">
    <property type="entry name" value="CLP_protease"/>
    <property type="match status" value="1"/>
</dbReference>
<dbReference type="PANTHER" id="PTHR10381">
    <property type="entry name" value="ATP-DEPENDENT CLP PROTEASE PROTEOLYTIC SUBUNIT"/>
    <property type="match status" value="1"/>
</dbReference>
<dbReference type="EMBL" id="MEYI01000048">
    <property type="protein sequence ID" value="OGD23227.1"/>
    <property type="molecule type" value="Genomic_DNA"/>
</dbReference>
<protein>
    <recommendedName>
        <fullName evidence="2">ATP-dependent Clp protease proteolytic subunit</fullName>
    </recommendedName>
</protein>
<dbReference type="Gene3D" id="3.90.226.10">
    <property type="entry name" value="2-enoyl-CoA Hydratase, Chain A, domain 1"/>
    <property type="match status" value="1"/>
</dbReference>
<proteinExistence type="inferred from homology"/>
<accession>A0A1F5AYB6</accession>
<evidence type="ECO:0000313" key="4">
    <source>
        <dbReference type="Proteomes" id="UP000176639"/>
    </source>
</evidence>
<evidence type="ECO:0000256" key="1">
    <source>
        <dbReference type="ARBA" id="ARBA00007039"/>
    </source>
</evidence>
<dbReference type="InterPro" id="IPR001907">
    <property type="entry name" value="ClpP"/>
</dbReference>
<gene>
    <name evidence="3" type="ORF">A2Z10_03790</name>
</gene>
<comment type="similarity">
    <text evidence="1 2">Belongs to the peptidase S14 family.</text>
</comment>
<dbReference type="GO" id="GO:0004252">
    <property type="term" value="F:serine-type endopeptidase activity"/>
    <property type="evidence" value="ECO:0007669"/>
    <property type="project" value="InterPro"/>
</dbReference>
<dbReference type="GO" id="GO:0009368">
    <property type="term" value="C:endopeptidase Clp complex"/>
    <property type="evidence" value="ECO:0007669"/>
    <property type="project" value="TreeGrafter"/>
</dbReference>
<dbReference type="SUPFAM" id="SSF52096">
    <property type="entry name" value="ClpP/crotonase"/>
    <property type="match status" value="1"/>
</dbReference>
<dbReference type="Proteomes" id="UP000176639">
    <property type="component" value="Unassembled WGS sequence"/>
</dbReference>
<evidence type="ECO:0000256" key="2">
    <source>
        <dbReference type="RuleBase" id="RU003567"/>
    </source>
</evidence>
<dbReference type="GO" id="GO:0004176">
    <property type="term" value="F:ATP-dependent peptidase activity"/>
    <property type="evidence" value="ECO:0007669"/>
    <property type="project" value="InterPro"/>
</dbReference>
<comment type="caution">
    <text evidence="3">The sequence shown here is derived from an EMBL/GenBank/DDBJ whole genome shotgun (WGS) entry which is preliminary data.</text>
</comment>
<dbReference type="InterPro" id="IPR023562">
    <property type="entry name" value="ClpP/TepA"/>
</dbReference>